<dbReference type="AlphaFoldDB" id="A0ABD0K4F4"/>
<evidence type="ECO:0000259" key="13">
    <source>
        <dbReference type="PROSITE" id="PS50011"/>
    </source>
</evidence>
<sequence>MDQYNILGRIGEGAHGIVLKAKHIESGEVVALKKVSLRNPEEGIPNTALREIKALQQIEDNPYVVRLREGFSTLEP</sequence>
<feature type="binding site" evidence="12">
    <location>
        <position position="33"/>
    </location>
    <ligand>
        <name>ATP</name>
        <dbReference type="ChEBI" id="CHEBI:30616"/>
    </ligand>
</feature>
<reference evidence="14 15" key="1">
    <citation type="journal article" date="2023" name="Sci. Data">
        <title>Genome assembly of the Korean intertidal mud-creeper Batillaria attramentaria.</title>
        <authorList>
            <person name="Patra A.K."/>
            <person name="Ho P.T."/>
            <person name="Jun S."/>
            <person name="Lee S.J."/>
            <person name="Kim Y."/>
            <person name="Won Y.J."/>
        </authorList>
    </citation>
    <scope>NUCLEOTIDE SEQUENCE [LARGE SCALE GENOMIC DNA]</scope>
    <source>
        <strain evidence="14">Wonlab-2016</strain>
    </source>
</reference>
<dbReference type="InterPro" id="IPR011009">
    <property type="entry name" value="Kinase-like_dom_sf"/>
</dbReference>
<organism evidence="14 15">
    <name type="scientific">Batillaria attramentaria</name>
    <dbReference type="NCBI Taxonomy" id="370345"/>
    <lineage>
        <taxon>Eukaryota</taxon>
        <taxon>Metazoa</taxon>
        <taxon>Spiralia</taxon>
        <taxon>Lophotrochozoa</taxon>
        <taxon>Mollusca</taxon>
        <taxon>Gastropoda</taxon>
        <taxon>Caenogastropoda</taxon>
        <taxon>Sorbeoconcha</taxon>
        <taxon>Cerithioidea</taxon>
        <taxon>Batillariidae</taxon>
        <taxon>Batillaria</taxon>
    </lineage>
</organism>
<evidence type="ECO:0000256" key="7">
    <source>
        <dbReference type="ARBA" id="ARBA00035711"/>
    </source>
</evidence>
<keyword evidence="2" id="KW-0723">Serine/threonine-protein kinase</keyword>
<dbReference type="PANTHER" id="PTHR24056:SF171">
    <property type="entry name" value="CYCLIN-DEPENDENT KINASE 20"/>
    <property type="match status" value="1"/>
</dbReference>
<dbReference type="PROSITE" id="PS50011">
    <property type="entry name" value="PROTEIN_KINASE_DOM"/>
    <property type="match status" value="1"/>
</dbReference>
<dbReference type="PROSITE" id="PS00107">
    <property type="entry name" value="PROTEIN_KINASE_ATP"/>
    <property type="match status" value="1"/>
</dbReference>
<keyword evidence="6 12" id="KW-0067">ATP-binding</keyword>
<dbReference type="InterPro" id="IPR017441">
    <property type="entry name" value="Protein_kinase_ATP_BS"/>
</dbReference>
<keyword evidence="15" id="KW-1185">Reference proteome</keyword>
<evidence type="ECO:0000313" key="14">
    <source>
        <dbReference type="EMBL" id="KAK7481800.1"/>
    </source>
</evidence>
<keyword evidence="5" id="KW-0418">Kinase</keyword>
<evidence type="ECO:0000313" key="15">
    <source>
        <dbReference type="Proteomes" id="UP001519460"/>
    </source>
</evidence>
<gene>
    <name evidence="14" type="ORF">BaRGS_00026947</name>
</gene>
<dbReference type="FunFam" id="3.30.200.20:FF:000579">
    <property type="entry name" value="cyclin-dependent kinase 20"/>
    <property type="match status" value="1"/>
</dbReference>
<evidence type="ECO:0000256" key="2">
    <source>
        <dbReference type="ARBA" id="ARBA00022527"/>
    </source>
</evidence>
<comment type="catalytic activity">
    <reaction evidence="11">
        <text>L-seryl-[protein] + ATP = O-phospho-L-seryl-[protein] + ADP + H(+)</text>
        <dbReference type="Rhea" id="RHEA:17989"/>
        <dbReference type="Rhea" id="RHEA-COMP:9863"/>
        <dbReference type="Rhea" id="RHEA-COMP:11604"/>
        <dbReference type="ChEBI" id="CHEBI:15378"/>
        <dbReference type="ChEBI" id="CHEBI:29999"/>
        <dbReference type="ChEBI" id="CHEBI:30616"/>
        <dbReference type="ChEBI" id="CHEBI:83421"/>
        <dbReference type="ChEBI" id="CHEBI:456216"/>
        <dbReference type="EC" id="2.7.11.22"/>
    </reaction>
</comment>
<keyword evidence="4 12" id="KW-0547">Nucleotide-binding</keyword>
<dbReference type="InterPro" id="IPR000719">
    <property type="entry name" value="Prot_kinase_dom"/>
</dbReference>
<evidence type="ECO:0000256" key="4">
    <source>
        <dbReference type="ARBA" id="ARBA00022741"/>
    </source>
</evidence>
<dbReference type="InterPro" id="IPR050108">
    <property type="entry name" value="CDK"/>
</dbReference>
<name>A0ABD0K4F4_9CAEN</name>
<evidence type="ECO:0000256" key="10">
    <source>
        <dbReference type="ARBA" id="ARBA00047811"/>
    </source>
</evidence>
<evidence type="ECO:0000256" key="11">
    <source>
        <dbReference type="ARBA" id="ARBA00048367"/>
    </source>
</evidence>
<proteinExistence type="predicted"/>
<dbReference type="GO" id="GO:0005524">
    <property type="term" value="F:ATP binding"/>
    <property type="evidence" value="ECO:0007669"/>
    <property type="project" value="UniProtKB-UniRule"/>
</dbReference>
<dbReference type="PANTHER" id="PTHR24056">
    <property type="entry name" value="CELL DIVISION PROTEIN KINASE"/>
    <property type="match status" value="1"/>
</dbReference>
<evidence type="ECO:0000256" key="5">
    <source>
        <dbReference type="ARBA" id="ARBA00022777"/>
    </source>
</evidence>
<dbReference type="GO" id="GO:0004693">
    <property type="term" value="F:cyclin-dependent protein serine/threonine kinase activity"/>
    <property type="evidence" value="ECO:0007669"/>
    <property type="project" value="UniProtKB-EC"/>
</dbReference>
<comment type="caution">
    <text evidence="14">The sequence shown here is derived from an EMBL/GenBank/DDBJ whole genome shotgun (WGS) entry which is preliminary data.</text>
</comment>
<evidence type="ECO:0000256" key="3">
    <source>
        <dbReference type="ARBA" id="ARBA00022679"/>
    </source>
</evidence>
<dbReference type="Gene3D" id="3.30.200.20">
    <property type="entry name" value="Phosphorylase Kinase, domain 1"/>
    <property type="match status" value="1"/>
</dbReference>
<evidence type="ECO:0000256" key="9">
    <source>
        <dbReference type="ARBA" id="ARBA00035723"/>
    </source>
</evidence>
<keyword evidence="3" id="KW-0808">Transferase</keyword>
<accession>A0ABD0K4F4</accession>
<evidence type="ECO:0000256" key="8">
    <source>
        <dbReference type="ARBA" id="ARBA00035720"/>
    </source>
</evidence>
<dbReference type="EMBL" id="JACVVK020000256">
    <property type="protein sequence ID" value="KAK7481800.1"/>
    <property type="molecule type" value="Genomic_DNA"/>
</dbReference>
<dbReference type="EC" id="2.7.11.22" evidence="1"/>
<comment type="catalytic activity">
    <reaction evidence="10">
        <text>L-threonyl-[protein] + ATP = O-phospho-L-threonyl-[protein] + ADP + H(+)</text>
        <dbReference type="Rhea" id="RHEA:46608"/>
        <dbReference type="Rhea" id="RHEA-COMP:11060"/>
        <dbReference type="Rhea" id="RHEA-COMP:11605"/>
        <dbReference type="ChEBI" id="CHEBI:15378"/>
        <dbReference type="ChEBI" id="CHEBI:30013"/>
        <dbReference type="ChEBI" id="CHEBI:30616"/>
        <dbReference type="ChEBI" id="CHEBI:61977"/>
        <dbReference type="ChEBI" id="CHEBI:456216"/>
        <dbReference type="EC" id="2.7.11.22"/>
    </reaction>
</comment>
<evidence type="ECO:0000256" key="12">
    <source>
        <dbReference type="PROSITE-ProRule" id="PRU10141"/>
    </source>
</evidence>
<dbReference type="SUPFAM" id="SSF56112">
    <property type="entry name" value="Protein kinase-like (PK-like)"/>
    <property type="match status" value="1"/>
</dbReference>
<dbReference type="Proteomes" id="UP001519460">
    <property type="component" value="Unassembled WGS sequence"/>
</dbReference>
<protein>
    <recommendedName>
        <fullName evidence="7">Cyclin-dependent kinase 20</fullName>
        <ecNumber evidence="1">2.7.11.22</ecNumber>
    </recommendedName>
    <alternativeName>
        <fullName evidence="8">Cell cycle-related kinase</fullName>
    </alternativeName>
    <alternativeName>
        <fullName evidence="9">Cell division protein kinase 20</fullName>
    </alternativeName>
</protein>
<feature type="domain" description="Protein kinase" evidence="13">
    <location>
        <begin position="4"/>
        <end position="76"/>
    </location>
</feature>
<evidence type="ECO:0000256" key="1">
    <source>
        <dbReference type="ARBA" id="ARBA00012425"/>
    </source>
</evidence>
<dbReference type="Pfam" id="PF00069">
    <property type="entry name" value="Pkinase"/>
    <property type="match status" value="1"/>
</dbReference>
<evidence type="ECO:0000256" key="6">
    <source>
        <dbReference type="ARBA" id="ARBA00022840"/>
    </source>
</evidence>